<proteinExistence type="predicted"/>
<sequence>MTCSSDRRRLGERVDLFLPAEFRGSRPPVAAARDAAIILAAELPFSDVAWLGHHVSHLSFSGKHCYDPRHRRSLVR</sequence>
<protein>
    <submittedName>
        <fullName evidence="1">Uncharacterized protein</fullName>
    </submittedName>
</protein>
<dbReference type="EMBL" id="GBRH01281910">
    <property type="protein sequence ID" value="JAD15985.1"/>
    <property type="molecule type" value="Transcribed_RNA"/>
</dbReference>
<evidence type="ECO:0000313" key="1">
    <source>
        <dbReference type="EMBL" id="JAD15985.1"/>
    </source>
</evidence>
<accession>A0A0A8XTI4</accession>
<name>A0A0A8XTI4_ARUDO</name>
<reference evidence="1" key="2">
    <citation type="journal article" date="2015" name="Data Brief">
        <title>Shoot transcriptome of the giant reed, Arundo donax.</title>
        <authorList>
            <person name="Barrero R.A."/>
            <person name="Guerrero F.D."/>
            <person name="Moolhuijzen P."/>
            <person name="Goolsby J.A."/>
            <person name="Tidwell J."/>
            <person name="Bellgard S.E."/>
            <person name="Bellgard M.I."/>
        </authorList>
    </citation>
    <scope>NUCLEOTIDE SEQUENCE</scope>
    <source>
        <tissue evidence="1">Shoot tissue taken approximately 20 cm above the soil surface</tissue>
    </source>
</reference>
<organism evidence="1">
    <name type="scientific">Arundo donax</name>
    <name type="common">Giant reed</name>
    <name type="synonym">Donax arundinaceus</name>
    <dbReference type="NCBI Taxonomy" id="35708"/>
    <lineage>
        <taxon>Eukaryota</taxon>
        <taxon>Viridiplantae</taxon>
        <taxon>Streptophyta</taxon>
        <taxon>Embryophyta</taxon>
        <taxon>Tracheophyta</taxon>
        <taxon>Spermatophyta</taxon>
        <taxon>Magnoliopsida</taxon>
        <taxon>Liliopsida</taxon>
        <taxon>Poales</taxon>
        <taxon>Poaceae</taxon>
        <taxon>PACMAD clade</taxon>
        <taxon>Arundinoideae</taxon>
        <taxon>Arundineae</taxon>
        <taxon>Arundo</taxon>
    </lineage>
</organism>
<reference evidence="1" key="1">
    <citation type="submission" date="2014-09" db="EMBL/GenBank/DDBJ databases">
        <authorList>
            <person name="Magalhaes I.L.F."/>
            <person name="Oliveira U."/>
            <person name="Santos F.R."/>
            <person name="Vidigal T.H.D.A."/>
            <person name="Brescovit A.D."/>
            <person name="Santos A.J."/>
        </authorList>
    </citation>
    <scope>NUCLEOTIDE SEQUENCE</scope>
    <source>
        <tissue evidence="1">Shoot tissue taken approximately 20 cm above the soil surface</tissue>
    </source>
</reference>
<dbReference type="AlphaFoldDB" id="A0A0A8XTI4"/>